<evidence type="ECO:0000313" key="1">
    <source>
        <dbReference type="EMBL" id="MCX7571433.1"/>
    </source>
</evidence>
<dbReference type="Proteomes" id="UP001208017">
    <property type="component" value="Unassembled WGS sequence"/>
</dbReference>
<proteinExistence type="predicted"/>
<comment type="caution">
    <text evidence="1">The sequence shown here is derived from an EMBL/GenBank/DDBJ whole genome shotgun (WGS) entry which is preliminary data.</text>
</comment>
<accession>A0ABT3X667</accession>
<dbReference type="EMBL" id="JAPMLT010000010">
    <property type="protein sequence ID" value="MCX7571433.1"/>
    <property type="molecule type" value="Genomic_DNA"/>
</dbReference>
<dbReference type="InterPro" id="IPR018540">
    <property type="entry name" value="Spo0E-like"/>
</dbReference>
<dbReference type="SUPFAM" id="SSF140500">
    <property type="entry name" value="BAS1536-like"/>
    <property type="match status" value="1"/>
</dbReference>
<keyword evidence="2" id="KW-1185">Reference proteome</keyword>
<dbReference type="InterPro" id="IPR037208">
    <property type="entry name" value="Spo0E-like_sf"/>
</dbReference>
<organism evidence="1 2">
    <name type="scientific">Tumebacillus lacus</name>
    <dbReference type="NCBI Taxonomy" id="2995335"/>
    <lineage>
        <taxon>Bacteria</taxon>
        <taxon>Bacillati</taxon>
        <taxon>Bacillota</taxon>
        <taxon>Bacilli</taxon>
        <taxon>Bacillales</taxon>
        <taxon>Alicyclobacillaceae</taxon>
        <taxon>Tumebacillus</taxon>
    </lineage>
</organism>
<reference evidence="1 2" key="1">
    <citation type="submission" date="2022-11" db="EMBL/GenBank/DDBJ databases">
        <title>Study of microbial diversity in lake waters.</title>
        <authorList>
            <person name="Zhang J."/>
        </authorList>
    </citation>
    <scope>NUCLEOTIDE SEQUENCE [LARGE SCALE GENOMIC DNA]</scope>
    <source>
        <strain evidence="1 2">DT12</strain>
    </source>
</reference>
<name>A0ABT3X667_9BACL</name>
<evidence type="ECO:0000313" key="2">
    <source>
        <dbReference type="Proteomes" id="UP001208017"/>
    </source>
</evidence>
<dbReference type="InterPro" id="IPR036638">
    <property type="entry name" value="HLH_DNA-bd_sf"/>
</dbReference>
<gene>
    <name evidence="1" type="ORF">OS242_15895</name>
</gene>
<sequence length="75" mass="8669">MSIQRLNREIEGLRSEMIRVAEHTGSLVDPRVIALSQQLDQLLVVMQRLKRSEQKLMPDHRAVASKHNAYGERFS</sequence>
<protein>
    <submittedName>
        <fullName evidence="1">Aspartyl-phosphate phosphatase Spo0E family protein</fullName>
    </submittedName>
</protein>
<dbReference type="Gene3D" id="4.10.280.10">
    <property type="entry name" value="Helix-loop-helix DNA-binding domain"/>
    <property type="match status" value="1"/>
</dbReference>
<dbReference type="RefSeq" id="WP_267152681.1">
    <property type="nucleotide sequence ID" value="NZ_JAPMLT010000010.1"/>
</dbReference>
<dbReference type="Pfam" id="PF09388">
    <property type="entry name" value="SpoOE-like"/>
    <property type="match status" value="1"/>
</dbReference>